<dbReference type="Proteomes" id="UP000638570">
    <property type="component" value="Unassembled WGS sequence"/>
</dbReference>
<gene>
    <name evidence="5" type="ORF">JKV55_01780</name>
</gene>
<keyword evidence="1" id="KW-0805">Transcription regulation</keyword>
<proteinExistence type="predicted"/>
<dbReference type="SMART" id="SM00342">
    <property type="entry name" value="HTH_ARAC"/>
    <property type="match status" value="1"/>
</dbReference>
<reference evidence="6" key="1">
    <citation type="submission" date="2021-01" db="EMBL/GenBank/DDBJ databases">
        <title>Genome public.</title>
        <authorList>
            <person name="Liu C."/>
            <person name="Sun Q."/>
        </authorList>
    </citation>
    <scope>NUCLEOTIDE SEQUENCE [LARGE SCALE GENOMIC DNA]</scope>
    <source>
        <strain evidence="6">CGMCC 1.18722</strain>
    </source>
</reference>
<sequence length="248" mass="27862">MDTKIRTFPLPNSCLHHDHDHHQLVIALNGQAEFEVGGRGGRVDVLHGCLVPSNEVHFYEGIGDNVHVVMDMPLGLVGDDLGRLFELPRYFEADGSMRLLLAYMQREATTWELFPEAAEGVVTGFLATLYRQIFPGNGIKLPRGKLDLATIEHFIQLYLHEPMPISRLAALAHVSPGHFYVLFRQATGMTPGQYLQEARLQRARQLLLETAMPLVDIAERVGFSSQSALTHAFRRRYGQAPGLLRRQV</sequence>
<evidence type="ECO:0000313" key="5">
    <source>
        <dbReference type="EMBL" id="MBL1376061.1"/>
    </source>
</evidence>
<evidence type="ECO:0000256" key="3">
    <source>
        <dbReference type="ARBA" id="ARBA00023163"/>
    </source>
</evidence>
<dbReference type="SUPFAM" id="SSF46689">
    <property type="entry name" value="Homeodomain-like"/>
    <property type="match status" value="2"/>
</dbReference>
<dbReference type="Pfam" id="PF02311">
    <property type="entry name" value="AraC_binding"/>
    <property type="match status" value="1"/>
</dbReference>
<dbReference type="Pfam" id="PF12833">
    <property type="entry name" value="HTH_18"/>
    <property type="match status" value="1"/>
</dbReference>
<organism evidence="5 6">
    <name type="scientific">Zobellella iuensis</name>
    <dbReference type="NCBI Taxonomy" id="2803811"/>
    <lineage>
        <taxon>Bacteria</taxon>
        <taxon>Pseudomonadati</taxon>
        <taxon>Pseudomonadota</taxon>
        <taxon>Gammaproteobacteria</taxon>
        <taxon>Aeromonadales</taxon>
        <taxon>Aeromonadaceae</taxon>
        <taxon>Zobellella</taxon>
    </lineage>
</organism>
<dbReference type="InterPro" id="IPR014710">
    <property type="entry name" value="RmlC-like_jellyroll"/>
</dbReference>
<dbReference type="PANTHER" id="PTHR46796">
    <property type="entry name" value="HTH-TYPE TRANSCRIPTIONAL ACTIVATOR RHAS-RELATED"/>
    <property type="match status" value="1"/>
</dbReference>
<dbReference type="InterPro" id="IPR011051">
    <property type="entry name" value="RmlC_Cupin_sf"/>
</dbReference>
<dbReference type="InterPro" id="IPR018062">
    <property type="entry name" value="HTH_AraC-typ_CS"/>
</dbReference>
<accession>A0ABS1QMH7</accession>
<dbReference type="RefSeq" id="WP_202082036.1">
    <property type="nucleotide sequence ID" value="NZ_JAERTZ010000004.1"/>
</dbReference>
<evidence type="ECO:0000313" key="6">
    <source>
        <dbReference type="Proteomes" id="UP000638570"/>
    </source>
</evidence>
<evidence type="ECO:0000256" key="2">
    <source>
        <dbReference type="ARBA" id="ARBA00023125"/>
    </source>
</evidence>
<dbReference type="PROSITE" id="PS00041">
    <property type="entry name" value="HTH_ARAC_FAMILY_1"/>
    <property type="match status" value="1"/>
</dbReference>
<comment type="caution">
    <text evidence="5">The sequence shown here is derived from an EMBL/GenBank/DDBJ whole genome shotgun (WGS) entry which is preliminary data.</text>
</comment>
<protein>
    <submittedName>
        <fullName evidence="5">Helix-turn-helix domain-containing protein</fullName>
    </submittedName>
</protein>
<dbReference type="PROSITE" id="PS01124">
    <property type="entry name" value="HTH_ARAC_FAMILY_2"/>
    <property type="match status" value="1"/>
</dbReference>
<feature type="domain" description="HTH araC/xylS-type" evidence="4">
    <location>
        <begin position="149"/>
        <end position="247"/>
    </location>
</feature>
<evidence type="ECO:0000256" key="1">
    <source>
        <dbReference type="ARBA" id="ARBA00023015"/>
    </source>
</evidence>
<dbReference type="InterPro" id="IPR018060">
    <property type="entry name" value="HTH_AraC"/>
</dbReference>
<dbReference type="InterPro" id="IPR003313">
    <property type="entry name" value="AraC-bd"/>
</dbReference>
<dbReference type="InterPro" id="IPR009057">
    <property type="entry name" value="Homeodomain-like_sf"/>
</dbReference>
<keyword evidence="3" id="KW-0804">Transcription</keyword>
<dbReference type="SUPFAM" id="SSF51182">
    <property type="entry name" value="RmlC-like cupins"/>
    <property type="match status" value="1"/>
</dbReference>
<dbReference type="EMBL" id="JAERTZ010000004">
    <property type="protein sequence ID" value="MBL1376061.1"/>
    <property type="molecule type" value="Genomic_DNA"/>
</dbReference>
<dbReference type="PANTHER" id="PTHR46796:SF10">
    <property type="entry name" value="TRANSCRIPTIONAL ACTIVATOR FEAR"/>
    <property type="match status" value="1"/>
</dbReference>
<keyword evidence="2" id="KW-0238">DNA-binding</keyword>
<evidence type="ECO:0000259" key="4">
    <source>
        <dbReference type="PROSITE" id="PS01124"/>
    </source>
</evidence>
<dbReference type="InterPro" id="IPR050204">
    <property type="entry name" value="AraC_XylS_family_regulators"/>
</dbReference>
<dbReference type="Gene3D" id="1.10.10.60">
    <property type="entry name" value="Homeodomain-like"/>
    <property type="match status" value="2"/>
</dbReference>
<name>A0ABS1QMH7_9GAMM</name>
<keyword evidence="6" id="KW-1185">Reference proteome</keyword>
<dbReference type="Gene3D" id="2.60.120.10">
    <property type="entry name" value="Jelly Rolls"/>
    <property type="match status" value="1"/>
</dbReference>